<dbReference type="SUPFAM" id="SSF51735">
    <property type="entry name" value="NAD(P)-binding Rossmann-fold domains"/>
    <property type="match status" value="1"/>
</dbReference>
<proteinExistence type="predicted"/>
<protein>
    <submittedName>
        <fullName evidence="3">Gfo/Idh/MocA family oxidoreductase</fullName>
    </submittedName>
</protein>
<dbReference type="SUPFAM" id="SSF55347">
    <property type="entry name" value="Glyceraldehyde-3-phosphate dehydrogenase-like, C-terminal domain"/>
    <property type="match status" value="1"/>
</dbReference>
<dbReference type="Gene3D" id="3.40.50.720">
    <property type="entry name" value="NAD(P)-binding Rossmann-like Domain"/>
    <property type="match status" value="1"/>
</dbReference>
<evidence type="ECO:0000259" key="2">
    <source>
        <dbReference type="Pfam" id="PF22725"/>
    </source>
</evidence>
<name>A0A844FZH1_9BACT</name>
<dbReference type="AlphaFoldDB" id="A0A844FZH1"/>
<dbReference type="GO" id="GO:0016491">
    <property type="term" value="F:oxidoreductase activity"/>
    <property type="evidence" value="ECO:0007669"/>
    <property type="project" value="UniProtKB-KW"/>
</dbReference>
<organism evidence="3 4">
    <name type="scientific">Victivallis lenta</name>
    <dbReference type="NCBI Taxonomy" id="2606640"/>
    <lineage>
        <taxon>Bacteria</taxon>
        <taxon>Pseudomonadati</taxon>
        <taxon>Lentisphaerota</taxon>
        <taxon>Lentisphaeria</taxon>
        <taxon>Victivallales</taxon>
        <taxon>Victivallaceae</taxon>
        <taxon>Victivallis</taxon>
    </lineage>
</organism>
<dbReference type="InterPro" id="IPR055170">
    <property type="entry name" value="GFO_IDH_MocA-like_dom"/>
</dbReference>
<sequence length="340" mass="37705">MEKIRIGQIGICHEHAAGKMHTLRLLPEVFEVVGVVDDRGSAAAQFPSGDLTPYDGLRWMSEEELFAVPGLRAVVIETPNLELVPTTFRCLEHNLPVHMDKPGGDDLAAFDRLRQGFEERNLPFQMGYMFRGNPAMQWILDAARKGWLGEIFEVQASMSHNYGGEEYQAYIGRLPGGIMFNLGCHLIDFVISLLGRPSGVTPFLKSAPGDPDRILNNCVAVLEYPHATATLRACSREAGGLDRRLKVCGTKGSVDLCPLERFDGQPLEMKLFLAEGNDTFASGAHTLSFGPVRDRYETQLLELARMVSGEIPNPCDRRHDTLVEEVLLAASGCMQYQSRR</sequence>
<comment type="caution">
    <text evidence="3">The sequence shown here is derived from an EMBL/GenBank/DDBJ whole genome shotgun (WGS) entry which is preliminary data.</text>
</comment>
<dbReference type="InterPro" id="IPR036291">
    <property type="entry name" value="NAD(P)-bd_dom_sf"/>
</dbReference>
<dbReference type="EMBL" id="VUNS01000005">
    <property type="protein sequence ID" value="MST96750.1"/>
    <property type="molecule type" value="Genomic_DNA"/>
</dbReference>
<dbReference type="RefSeq" id="WP_154417484.1">
    <property type="nucleotide sequence ID" value="NZ_VUNS01000005.1"/>
</dbReference>
<keyword evidence="1" id="KW-0560">Oxidoreductase</keyword>
<dbReference type="PANTHER" id="PTHR43818:SF11">
    <property type="entry name" value="BCDNA.GH03377"/>
    <property type="match status" value="1"/>
</dbReference>
<evidence type="ECO:0000313" key="3">
    <source>
        <dbReference type="EMBL" id="MST96750.1"/>
    </source>
</evidence>
<dbReference type="InterPro" id="IPR050463">
    <property type="entry name" value="Gfo/Idh/MocA_oxidrdct_glycsds"/>
</dbReference>
<feature type="domain" description="GFO/IDH/MocA-like oxidoreductase" evidence="2">
    <location>
        <begin position="141"/>
        <end position="254"/>
    </location>
</feature>
<accession>A0A844FZH1</accession>
<dbReference type="Pfam" id="PF22725">
    <property type="entry name" value="GFO_IDH_MocA_C3"/>
    <property type="match status" value="1"/>
</dbReference>
<evidence type="ECO:0000313" key="4">
    <source>
        <dbReference type="Proteomes" id="UP000435649"/>
    </source>
</evidence>
<dbReference type="PANTHER" id="PTHR43818">
    <property type="entry name" value="BCDNA.GH03377"/>
    <property type="match status" value="1"/>
</dbReference>
<dbReference type="Gene3D" id="3.30.360.10">
    <property type="entry name" value="Dihydrodipicolinate Reductase, domain 2"/>
    <property type="match status" value="1"/>
</dbReference>
<gene>
    <name evidence="3" type="ORF">FYJ85_06790</name>
</gene>
<evidence type="ECO:0000256" key="1">
    <source>
        <dbReference type="ARBA" id="ARBA00023002"/>
    </source>
</evidence>
<dbReference type="Proteomes" id="UP000435649">
    <property type="component" value="Unassembled WGS sequence"/>
</dbReference>
<keyword evidence="4" id="KW-1185">Reference proteome</keyword>
<reference evidence="3 4" key="1">
    <citation type="submission" date="2019-08" db="EMBL/GenBank/DDBJ databases">
        <title>In-depth cultivation of the pig gut microbiome towards novel bacterial diversity and tailored functional studies.</title>
        <authorList>
            <person name="Wylensek D."/>
            <person name="Hitch T.C.A."/>
            <person name="Clavel T."/>
        </authorList>
    </citation>
    <scope>NUCLEOTIDE SEQUENCE [LARGE SCALE GENOMIC DNA]</scope>
    <source>
        <strain evidence="3 4">BBE-744-WT-12</strain>
    </source>
</reference>